<organism evidence="2 3">
    <name type="scientific">Thalassiosira oceanica</name>
    <name type="common">Marine diatom</name>
    <dbReference type="NCBI Taxonomy" id="159749"/>
    <lineage>
        <taxon>Eukaryota</taxon>
        <taxon>Sar</taxon>
        <taxon>Stramenopiles</taxon>
        <taxon>Ochrophyta</taxon>
        <taxon>Bacillariophyta</taxon>
        <taxon>Coscinodiscophyceae</taxon>
        <taxon>Thalassiosirophycidae</taxon>
        <taxon>Thalassiosirales</taxon>
        <taxon>Thalassiosiraceae</taxon>
        <taxon>Thalassiosira</taxon>
    </lineage>
</organism>
<dbReference type="AlphaFoldDB" id="K3W4C4"/>
<evidence type="ECO:0000313" key="3">
    <source>
        <dbReference type="Proteomes" id="UP000266841"/>
    </source>
</evidence>
<name>K3W4C4_THAOC</name>
<evidence type="ECO:0008006" key="4">
    <source>
        <dbReference type="Google" id="ProtNLM"/>
    </source>
</evidence>
<dbReference type="OrthoDB" id="48913at2759"/>
<feature type="region of interest" description="Disordered" evidence="1">
    <location>
        <begin position="73"/>
        <end position="94"/>
    </location>
</feature>
<feature type="region of interest" description="Disordered" evidence="1">
    <location>
        <begin position="1"/>
        <end position="35"/>
    </location>
</feature>
<evidence type="ECO:0000256" key="1">
    <source>
        <dbReference type="SAM" id="MobiDB-lite"/>
    </source>
</evidence>
<proteinExistence type="predicted"/>
<evidence type="ECO:0000313" key="2">
    <source>
        <dbReference type="EMBL" id="EJK77694.1"/>
    </source>
</evidence>
<dbReference type="OMA" id="GEWSAST"/>
<dbReference type="InterPro" id="IPR015797">
    <property type="entry name" value="NUDIX_hydrolase-like_dom_sf"/>
</dbReference>
<comment type="caution">
    <text evidence="2">The sequence shown here is derived from an EMBL/GenBank/DDBJ whole genome shotgun (WGS) entry which is preliminary data.</text>
</comment>
<dbReference type="SUPFAM" id="SSF55811">
    <property type="entry name" value="Nudix"/>
    <property type="match status" value="1"/>
</dbReference>
<accession>K3W4C4</accession>
<protein>
    <recommendedName>
        <fullName evidence="4">Nudix hydrolase domain-containing protein</fullName>
    </recommendedName>
</protein>
<reference evidence="2 3" key="1">
    <citation type="journal article" date="2012" name="Genome Biol.">
        <title>Genome and low-iron response of an oceanic diatom adapted to chronic iron limitation.</title>
        <authorList>
            <person name="Lommer M."/>
            <person name="Specht M."/>
            <person name="Roy A.S."/>
            <person name="Kraemer L."/>
            <person name="Andreson R."/>
            <person name="Gutowska M.A."/>
            <person name="Wolf J."/>
            <person name="Bergner S.V."/>
            <person name="Schilhabel M.B."/>
            <person name="Klostermeier U.C."/>
            <person name="Beiko R.G."/>
            <person name="Rosenstiel P."/>
            <person name="Hippler M."/>
            <person name="Laroche J."/>
        </authorList>
    </citation>
    <scope>NUCLEOTIDE SEQUENCE [LARGE SCALE GENOMIC DNA]</scope>
    <source>
        <strain evidence="2 3">CCMP1005</strain>
    </source>
</reference>
<keyword evidence="3" id="KW-1185">Reference proteome</keyword>
<gene>
    <name evidence="2" type="ORF">THAOC_00457</name>
</gene>
<dbReference type="Gene3D" id="3.90.79.10">
    <property type="entry name" value="Nucleoside Triphosphate Pyrophosphohydrolase"/>
    <property type="match status" value="1"/>
</dbReference>
<dbReference type="eggNOG" id="ENOG502RUJM">
    <property type="taxonomic scope" value="Eukaryota"/>
</dbReference>
<feature type="compositionally biased region" description="Basic residues" evidence="1">
    <location>
        <begin position="7"/>
        <end position="17"/>
    </location>
</feature>
<dbReference type="Proteomes" id="UP000266841">
    <property type="component" value="Unassembled WGS sequence"/>
</dbReference>
<dbReference type="EMBL" id="AGNL01000534">
    <property type="protein sequence ID" value="EJK77694.1"/>
    <property type="molecule type" value="Genomic_DNA"/>
</dbReference>
<sequence length="412" mass="46002">MSEAKTHVKRKQKKNRRQGNNSNSYSHPSRHKPPAIVTSDFQSVFHKQCMAARYKVYAPMSIAAKASDLRRRYEASVQNRPKSPPIAPDSKEATADVMGELDRLTLNSRTHEIDDSTDGRLFDNLIVIPDVKSPRAVYVCTGTNLHAFVRGPDSIRCEKKLAREIFGHQRESQDRVVQPFDGTIPFKVSCAQCLLTSNYPNGFVAVLGDTAEELQPTIARARIAADAKRKKSQFHSDHADFVCAICLSTLQLLNRAGNTRSASSQLHVDLMSQLSNCGVQLSETRGDDVHNLQVKLGHHLTSILRMIGKDHDDKYVMILGYQKYPMKLELDIPGGKRHLGETTLDGAVRETEEECSLRIDTEWLASRMPARFGGKHVNPSGEDTEVSVLEPTSRSDMGNVFLVIEKPKLVDE</sequence>